<dbReference type="InterPro" id="IPR010371">
    <property type="entry name" value="YBR137W-like"/>
</dbReference>
<proteinExistence type="predicted"/>
<dbReference type="PIRSF" id="PIRSF008757">
    <property type="entry name" value="UCP008757"/>
    <property type="match status" value="1"/>
</dbReference>
<dbReference type="RefSeq" id="WP_072848518.1">
    <property type="nucleotide sequence ID" value="NZ_FQVI01000001.1"/>
</dbReference>
<dbReference type="PANTHER" id="PTHR28255">
    <property type="match status" value="1"/>
</dbReference>
<dbReference type="InterPro" id="IPR005624">
    <property type="entry name" value="PduO/GlcC-like"/>
</dbReference>
<reference evidence="1 2" key="1">
    <citation type="submission" date="2016-11" db="EMBL/GenBank/DDBJ databases">
        <authorList>
            <person name="Jaros S."/>
            <person name="Januszkiewicz K."/>
            <person name="Wedrychowicz H."/>
        </authorList>
    </citation>
    <scope>NUCLEOTIDE SEQUENCE [LARGE SCALE GENOMIC DNA]</scope>
    <source>
        <strain evidence="1 2">DSM 17459</strain>
    </source>
</reference>
<name>A0A1M4SYP5_9CLOT</name>
<organism evidence="1 2">
    <name type="scientific">Lactonifactor longoviformis DSM 17459</name>
    <dbReference type="NCBI Taxonomy" id="1122155"/>
    <lineage>
        <taxon>Bacteria</taxon>
        <taxon>Bacillati</taxon>
        <taxon>Bacillota</taxon>
        <taxon>Clostridia</taxon>
        <taxon>Eubacteriales</taxon>
        <taxon>Clostridiaceae</taxon>
        <taxon>Lactonifactor</taxon>
    </lineage>
</organism>
<evidence type="ECO:0000313" key="1">
    <source>
        <dbReference type="EMBL" id="SHE37378.1"/>
    </source>
</evidence>
<dbReference type="OrthoDB" id="9815315at2"/>
<dbReference type="Gene3D" id="3.30.450.150">
    <property type="entry name" value="Haem-degrading domain"/>
    <property type="match status" value="1"/>
</dbReference>
<dbReference type="STRING" id="1122155.SAMN02745158_00334"/>
<protein>
    <submittedName>
        <fullName evidence="1">Uncharacterized protein, UPF0303 family</fullName>
    </submittedName>
</protein>
<dbReference type="InterPro" id="IPR038084">
    <property type="entry name" value="PduO/GlcC-like_sf"/>
</dbReference>
<dbReference type="EMBL" id="FQVI01000001">
    <property type="protein sequence ID" value="SHE37378.1"/>
    <property type="molecule type" value="Genomic_DNA"/>
</dbReference>
<evidence type="ECO:0000313" key="2">
    <source>
        <dbReference type="Proteomes" id="UP000184245"/>
    </source>
</evidence>
<dbReference type="Pfam" id="PF03928">
    <property type="entry name" value="HbpS-like"/>
    <property type="match status" value="1"/>
</dbReference>
<keyword evidence="2" id="KW-1185">Reference proteome</keyword>
<gene>
    <name evidence="1" type="ORF">SAMN02745158_00334</name>
</gene>
<dbReference type="SUPFAM" id="SSF143744">
    <property type="entry name" value="GlcG-like"/>
    <property type="match status" value="1"/>
</dbReference>
<dbReference type="AlphaFoldDB" id="A0A1M4SYP5"/>
<dbReference type="Proteomes" id="UP000184245">
    <property type="component" value="Unassembled WGS sequence"/>
</dbReference>
<sequence>MTIDEVIAVLQMQEEILQFNHFTNEDAWELGNIIVSEAKRRGLDVAVSIRLNNGYTVFQYAGNTTNLDDERWMRRKFNTVKTIEKSSLRLYSELQKTGESMEDLFLDEKEYACCGGGFPIRVEEVGVIGAIVVSNQNHFVNHDIVIKGVSRYLHIDEVPRIRTVGM</sequence>
<accession>A0A1M4SYP5</accession>
<dbReference type="PANTHER" id="PTHR28255:SF1">
    <property type="entry name" value="UPF0303 PROTEIN YBR137W"/>
    <property type="match status" value="1"/>
</dbReference>